<keyword evidence="6 9" id="KW-0812">Transmembrane</keyword>
<dbReference type="Proteomes" id="UP000665020">
    <property type="component" value="Chromosome"/>
</dbReference>
<dbReference type="InterPro" id="IPR000515">
    <property type="entry name" value="MetI-like"/>
</dbReference>
<comment type="similarity">
    <text evidence="2">Belongs to the binding-protein-dependent transport system permease family. MalFG subfamily.</text>
</comment>
<evidence type="ECO:0000256" key="9">
    <source>
        <dbReference type="RuleBase" id="RU363032"/>
    </source>
</evidence>
<dbReference type="InterPro" id="IPR050901">
    <property type="entry name" value="BP-dep_ABC_trans_perm"/>
</dbReference>
<evidence type="ECO:0000256" key="4">
    <source>
        <dbReference type="ARBA" id="ARBA00022475"/>
    </source>
</evidence>
<evidence type="ECO:0000256" key="2">
    <source>
        <dbReference type="ARBA" id="ARBA00009047"/>
    </source>
</evidence>
<evidence type="ECO:0000256" key="8">
    <source>
        <dbReference type="ARBA" id="ARBA00023136"/>
    </source>
</evidence>
<dbReference type="SUPFAM" id="SSF161098">
    <property type="entry name" value="MetI-like"/>
    <property type="match status" value="1"/>
</dbReference>
<dbReference type="GO" id="GO:0015423">
    <property type="term" value="F:ABC-type maltose transporter activity"/>
    <property type="evidence" value="ECO:0007669"/>
    <property type="project" value="TreeGrafter"/>
</dbReference>
<reference evidence="11" key="1">
    <citation type="submission" date="2019-12" db="EMBL/GenBank/DDBJ databases">
        <authorList>
            <person name="zhang j."/>
            <person name="sun C.M."/>
        </authorList>
    </citation>
    <scope>NUCLEOTIDE SEQUENCE</scope>
    <source>
        <strain evidence="11">NS-1</strain>
    </source>
</reference>
<keyword evidence="7 9" id="KW-1133">Transmembrane helix</keyword>
<dbReference type="PANTHER" id="PTHR32243:SF50">
    <property type="entry name" value="MALTOSE_MALTODEXTRIN TRANSPORT SYSTEM PERMEASE PROTEIN MALG"/>
    <property type="match status" value="1"/>
</dbReference>
<feature type="transmembrane region" description="Helical" evidence="9">
    <location>
        <begin position="12"/>
        <end position="35"/>
    </location>
</feature>
<keyword evidence="12" id="KW-1185">Reference proteome</keyword>
<feature type="domain" description="ABC transmembrane type-1" evidence="10">
    <location>
        <begin position="73"/>
        <end position="265"/>
    </location>
</feature>
<evidence type="ECO:0000313" key="12">
    <source>
        <dbReference type="Proteomes" id="UP000665020"/>
    </source>
</evidence>
<evidence type="ECO:0000256" key="3">
    <source>
        <dbReference type="ARBA" id="ARBA00022448"/>
    </source>
</evidence>
<protein>
    <submittedName>
        <fullName evidence="11">ABC transporter permease subunit</fullName>
    </submittedName>
</protein>
<dbReference type="AlphaFoldDB" id="A0A8A7KI04"/>
<evidence type="ECO:0000313" key="11">
    <source>
        <dbReference type="EMBL" id="QTL99418.1"/>
    </source>
</evidence>
<dbReference type="Gene3D" id="1.10.3720.10">
    <property type="entry name" value="MetI-like"/>
    <property type="match status" value="1"/>
</dbReference>
<dbReference type="InterPro" id="IPR035906">
    <property type="entry name" value="MetI-like_sf"/>
</dbReference>
<evidence type="ECO:0000256" key="7">
    <source>
        <dbReference type="ARBA" id="ARBA00022989"/>
    </source>
</evidence>
<gene>
    <name evidence="11" type="ORF">GM661_16360</name>
</gene>
<sequence>MIRSQRFQSNLKLVFTYIFIIFMVLVVFFPVVWIFSSSLNPGDSLFSSSFFHQNMTWSHYTELFQETDFFIWYWNTIKVGTFTSLLTILLVSFTAYSFSRLDFIGKKQGLMGLLVLQMFPGIMNMVALYVLLNLIGLLDTHWGLVLIYSGGAIPYNSWLMKGYLDTIPRSLEEAAIIDGASRWKIFWRIIFPLSLPIISVIAILNFIAPFGDFLFARLILTSQKNWTMAVGLYDFISGQYGQHFTQFAAGALLAALPITIIYLSLQKLMIGGLTKGANKG</sequence>
<evidence type="ECO:0000256" key="1">
    <source>
        <dbReference type="ARBA" id="ARBA00004651"/>
    </source>
</evidence>
<evidence type="ECO:0000259" key="10">
    <source>
        <dbReference type="PROSITE" id="PS50928"/>
    </source>
</evidence>
<keyword evidence="5" id="KW-0762">Sugar transport</keyword>
<keyword evidence="3 9" id="KW-0813">Transport</keyword>
<dbReference type="CDD" id="cd06261">
    <property type="entry name" value="TM_PBP2"/>
    <property type="match status" value="1"/>
</dbReference>
<feature type="transmembrane region" description="Helical" evidence="9">
    <location>
        <begin position="185"/>
        <end position="208"/>
    </location>
</feature>
<keyword evidence="8 9" id="KW-0472">Membrane</keyword>
<dbReference type="RefSeq" id="WP_230867767.1">
    <property type="nucleotide sequence ID" value="NZ_CP046640.1"/>
</dbReference>
<feature type="transmembrane region" description="Helical" evidence="9">
    <location>
        <begin position="79"/>
        <end position="98"/>
    </location>
</feature>
<feature type="transmembrane region" description="Helical" evidence="9">
    <location>
        <begin position="144"/>
        <end position="164"/>
    </location>
</feature>
<evidence type="ECO:0000256" key="5">
    <source>
        <dbReference type="ARBA" id="ARBA00022597"/>
    </source>
</evidence>
<proteinExistence type="inferred from homology"/>
<dbReference type="PANTHER" id="PTHR32243">
    <property type="entry name" value="MALTOSE TRANSPORT SYSTEM PERMEASE-RELATED"/>
    <property type="match status" value="1"/>
</dbReference>
<accession>A0A8A7KI04</accession>
<dbReference type="EMBL" id="CP046640">
    <property type="protein sequence ID" value="QTL99418.1"/>
    <property type="molecule type" value="Genomic_DNA"/>
</dbReference>
<feature type="transmembrane region" description="Helical" evidence="9">
    <location>
        <begin position="244"/>
        <end position="265"/>
    </location>
</feature>
<evidence type="ECO:0000256" key="6">
    <source>
        <dbReference type="ARBA" id="ARBA00022692"/>
    </source>
</evidence>
<name>A0A8A7KI04_9FIRM</name>
<dbReference type="GO" id="GO:0042956">
    <property type="term" value="P:maltodextrin transmembrane transport"/>
    <property type="evidence" value="ECO:0007669"/>
    <property type="project" value="TreeGrafter"/>
</dbReference>
<dbReference type="KEGG" id="ifn:GM661_16360"/>
<comment type="subcellular location">
    <subcellularLocation>
        <location evidence="1 9">Cell membrane</location>
        <topology evidence="1 9">Multi-pass membrane protein</topology>
    </subcellularLocation>
</comment>
<feature type="transmembrane region" description="Helical" evidence="9">
    <location>
        <begin position="110"/>
        <end position="132"/>
    </location>
</feature>
<dbReference type="FunFam" id="1.10.3720.10:FF:000034">
    <property type="entry name" value="Sugar ABC transporter permease"/>
    <property type="match status" value="1"/>
</dbReference>
<dbReference type="GO" id="GO:0005886">
    <property type="term" value="C:plasma membrane"/>
    <property type="evidence" value="ECO:0007669"/>
    <property type="project" value="UniProtKB-SubCell"/>
</dbReference>
<organism evidence="11 12">
    <name type="scientific">Iocasia fonsfrigidae</name>
    <dbReference type="NCBI Taxonomy" id="2682810"/>
    <lineage>
        <taxon>Bacteria</taxon>
        <taxon>Bacillati</taxon>
        <taxon>Bacillota</taxon>
        <taxon>Clostridia</taxon>
        <taxon>Halanaerobiales</taxon>
        <taxon>Halanaerobiaceae</taxon>
        <taxon>Iocasia</taxon>
    </lineage>
</organism>
<dbReference type="PROSITE" id="PS50928">
    <property type="entry name" value="ABC_TM1"/>
    <property type="match status" value="1"/>
</dbReference>
<dbReference type="Pfam" id="PF00528">
    <property type="entry name" value="BPD_transp_1"/>
    <property type="match status" value="1"/>
</dbReference>
<keyword evidence="4" id="KW-1003">Cell membrane</keyword>